<evidence type="ECO:0000313" key="1">
    <source>
        <dbReference type="EnsemblMetazoa" id="G27282.3:cds"/>
    </source>
</evidence>
<reference evidence="1" key="1">
    <citation type="submission" date="2022-08" db="UniProtKB">
        <authorList>
            <consortium name="EnsemblMetazoa"/>
        </authorList>
    </citation>
    <scope>IDENTIFICATION</scope>
    <source>
        <strain evidence="1">05x7-T-G4-1.051#20</strain>
    </source>
</reference>
<organism evidence="1 2">
    <name type="scientific">Magallana gigas</name>
    <name type="common">Pacific oyster</name>
    <name type="synonym">Crassostrea gigas</name>
    <dbReference type="NCBI Taxonomy" id="29159"/>
    <lineage>
        <taxon>Eukaryota</taxon>
        <taxon>Metazoa</taxon>
        <taxon>Spiralia</taxon>
        <taxon>Lophotrochozoa</taxon>
        <taxon>Mollusca</taxon>
        <taxon>Bivalvia</taxon>
        <taxon>Autobranchia</taxon>
        <taxon>Pteriomorphia</taxon>
        <taxon>Ostreida</taxon>
        <taxon>Ostreoidea</taxon>
        <taxon>Ostreidae</taxon>
        <taxon>Magallana</taxon>
    </lineage>
</organism>
<name>A0A8W8LFF7_MAGGI</name>
<dbReference type="EnsemblMetazoa" id="G27282.3">
    <property type="protein sequence ID" value="G27282.3:cds"/>
    <property type="gene ID" value="G27282"/>
</dbReference>
<dbReference type="AlphaFoldDB" id="A0A8W8LFF7"/>
<protein>
    <submittedName>
        <fullName evidence="1">Uncharacterized protein</fullName>
    </submittedName>
</protein>
<proteinExistence type="predicted"/>
<evidence type="ECO:0000313" key="2">
    <source>
        <dbReference type="Proteomes" id="UP000005408"/>
    </source>
</evidence>
<dbReference type="Proteomes" id="UP000005408">
    <property type="component" value="Unassembled WGS sequence"/>
</dbReference>
<sequence>MDTVISIDRRLTQRVQGGPKDLTPKLCVMDSYRNQGSRCRTEPYLPTIILPVGKARCDTADSVWTTKDQRSEDRVCSDNKDVERRGNREPLDCIKAAKFKRRRKHQLSAREVTEEAPYKFEWTLRCSLGPKIVSLAISSLSC</sequence>
<accession>A0A8W8LFF7</accession>
<keyword evidence="2" id="KW-1185">Reference proteome</keyword>